<reference evidence="2 3" key="1">
    <citation type="submission" date="2018-08" db="EMBL/GenBank/DDBJ databases">
        <title>A genome reference for cultivated species of the human gut microbiota.</title>
        <authorList>
            <person name="Zou Y."/>
            <person name="Xue W."/>
            <person name="Luo G."/>
        </authorList>
    </citation>
    <scope>NUCLEOTIDE SEQUENCE [LARGE SCALE GENOMIC DNA]</scope>
    <source>
        <strain evidence="2 3">AM30-5LB</strain>
    </source>
</reference>
<dbReference type="AlphaFoldDB" id="A0A414FZV2"/>
<sequence length="153" mass="17439">MLSIFDVAASILENTGYVSTMKLQKLAYYSQAYSLVNDHCPLFDEGFQAWVNGPVCPELFGIHRHRYVIGPEELRGYGDASLLSNHEKALVQHVCSVFSDYDGNELSILTHKELPWRLAREDCSQTDRCSRYISNDSIYSYYSDPVSANPLFR</sequence>
<comment type="caution">
    <text evidence="2">The sequence shown here is derived from an EMBL/GenBank/DDBJ whole genome shotgun (WGS) entry which is preliminary data.</text>
</comment>
<dbReference type="Pfam" id="PF13274">
    <property type="entry name" value="SocA_Panacea"/>
    <property type="match status" value="1"/>
</dbReference>
<name>A0A414FZV2_9ACTN</name>
<accession>A0A414FZV2</accession>
<feature type="domain" description="Antitoxin SocA-like Panacea" evidence="1">
    <location>
        <begin position="23"/>
        <end position="116"/>
    </location>
</feature>
<evidence type="ECO:0000313" key="3">
    <source>
        <dbReference type="Proteomes" id="UP000286050"/>
    </source>
</evidence>
<proteinExistence type="predicted"/>
<organism evidence="2 3">
    <name type="scientific">Collinsella intestinalis</name>
    <dbReference type="NCBI Taxonomy" id="147207"/>
    <lineage>
        <taxon>Bacteria</taxon>
        <taxon>Bacillati</taxon>
        <taxon>Actinomycetota</taxon>
        <taxon>Coriobacteriia</taxon>
        <taxon>Coriobacteriales</taxon>
        <taxon>Coriobacteriaceae</taxon>
        <taxon>Collinsella</taxon>
    </lineage>
</organism>
<dbReference type="RefSeq" id="WP_118271220.1">
    <property type="nucleotide sequence ID" value="NZ_QSJI01000001.1"/>
</dbReference>
<evidence type="ECO:0000313" key="2">
    <source>
        <dbReference type="EMBL" id="RHD57417.1"/>
    </source>
</evidence>
<protein>
    <submittedName>
        <fullName evidence="2">DUF4065 domain-containing protein</fullName>
    </submittedName>
</protein>
<gene>
    <name evidence="2" type="ORF">DW787_00805</name>
</gene>
<dbReference type="EMBL" id="QSJI01000001">
    <property type="protein sequence ID" value="RHD57417.1"/>
    <property type="molecule type" value="Genomic_DNA"/>
</dbReference>
<dbReference type="Proteomes" id="UP000286050">
    <property type="component" value="Unassembled WGS sequence"/>
</dbReference>
<evidence type="ECO:0000259" key="1">
    <source>
        <dbReference type="Pfam" id="PF13274"/>
    </source>
</evidence>
<dbReference type="InterPro" id="IPR025272">
    <property type="entry name" value="SocA_Panacea"/>
</dbReference>